<dbReference type="Pfam" id="PF01809">
    <property type="entry name" value="YidD"/>
    <property type="match status" value="1"/>
</dbReference>
<evidence type="ECO:0000313" key="3">
    <source>
        <dbReference type="Proteomes" id="UP000011547"/>
    </source>
</evidence>
<dbReference type="Proteomes" id="UP000011547">
    <property type="component" value="Chromosome"/>
</dbReference>
<protein>
    <recommendedName>
        <fullName evidence="1">Putative membrane protein insertion efficiency factor</fullName>
    </recommendedName>
</protein>
<dbReference type="RefSeq" id="WP_015396712.1">
    <property type="nucleotide sequence ID" value="NC_020294.1"/>
</dbReference>
<dbReference type="EMBL" id="CP003803">
    <property type="protein sequence ID" value="AGF47302.1"/>
    <property type="molecule type" value="Genomic_DNA"/>
</dbReference>
<dbReference type="GO" id="GO:0005886">
    <property type="term" value="C:plasma membrane"/>
    <property type="evidence" value="ECO:0007669"/>
    <property type="project" value="UniProtKB-SubCell"/>
</dbReference>
<dbReference type="SMART" id="SM01234">
    <property type="entry name" value="Haemolytic"/>
    <property type="match status" value="1"/>
</dbReference>
<accession>M1LNP8</accession>
<dbReference type="KEGG" id="kde:CDSE_0204"/>
<dbReference type="eggNOG" id="COG0759">
    <property type="taxonomic scope" value="Bacteria"/>
</dbReference>
<comment type="subcellular location">
    <subcellularLocation>
        <location evidence="1">Cell membrane</location>
        <topology evidence="1">Peripheral membrane protein</topology>
        <orientation evidence="1">Cytoplasmic side</orientation>
    </subcellularLocation>
</comment>
<evidence type="ECO:0000256" key="1">
    <source>
        <dbReference type="HAMAP-Rule" id="MF_00386"/>
    </source>
</evidence>
<dbReference type="STRING" id="1208919.CDSE_0204"/>
<dbReference type="PANTHER" id="PTHR33383:SF1">
    <property type="entry name" value="MEMBRANE PROTEIN INSERTION EFFICIENCY FACTOR-RELATED"/>
    <property type="match status" value="1"/>
</dbReference>
<comment type="function">
    <text evidence="1">Could be involved in insertion of integral membrane proteins into the membrane.</text>
</comment>
<name>M1LNP8_9PROT</name>
<keyword evidence="3" id="KW-1185">Reference proteome</keyword>
<dbReference type="InterPro" id="IPR002696">
    <property type="entry name" value="Membr_insert_effic_factor_YidD"/>
</dbReference>
<keyword evidence="1" id="KW-0472">Membrane</keyword>
<evidence type="ECO:0000313" key="2">
    <source>
        <dbReference type="EMBL" id="AGF47302.1"/>
    </source>
</evidence>
<sequence length="74" mass="8279">MYKNIAIVLIKLYQYLLSPLIGTQCRFTPSCSCYAIEAIKKHGMFSAVLLIVFRILRCNPLCSGGNDPVPSKQK</sequence>
<dbReference type="NCBIfam" id="TIGR00278">
    <property type="entry name" value="membrane protein insertion efficiency factor YidD"/>
    <property type="match status" value="1"/>
</dbReference>
<dbReference type="HAMAP" id="MF_00386">
    <property type="entry name" value="UPF0161_YidD"/>
    <property type="match status" value="1"/>
</dbReference>
<dbReference type="AlphaFoldDB" id="M1LNP8"/>
<reference evidence="2 3" key="1">
    <citation type="journal article" date="2013" name="Genome Biol. Evol.">
        <title>Genome evolution and phylogenomic analysis of candidatus kinetoplastibacterium, the betaproteobacterial endosymbionts of strigomonas and angomonas.</title>
        <authorList>
            <person name="Alves J.M."/>
            <person name="Serrano M.G."/>
            <person name="Maia da Silva F."/>
            <person name="Voegtly L.J."/>
            <person name="Matveyev A.V."/>
            <person name="Teixeira M.M."/>
            <person name="Camargo E.P."/>
            <person name="Buck G.A."/>
        </authorList>
    </citation>
    <scope>NUCLEOTIDE SEQUENCE [LARGE SCALE GENOMIC DNA]</scope>
    <source>
        <strain evidence="2 3">TCC079E</strain>
    </source>
</reference>
<dbReference type="HOGENOM" id="CLU_144811_6_0_4"/>
<dbReference type="PATRIC" id="fig|1208919.3.peg.746"/>
<gene>
    <name evidence="2" type="ORF">CDSE_0204</name>
</gene>
<organism evidence="2 3">
    <name type="scientific">Candidatus Kinetoplastidibacterium desouzai TCC079E</name>
    <dbReference type="NCBI Taxonomy" id="1208919"/>
    <lineage>
        <taxon>Bacteria</taxon>
        <taxon>Pseudomonadati</taxon>
        <taxon>Pseudomonadota</taxon>
        <taxon>Betaproteobacteria</taxon>
        <taxon>Candidatus Kinetoplastidibacterium</taxon>
    </lineage>
</organism>
<proteinExistence type="inferred from homology"/>
<keyword evidence="1" id="KW-1003">Cell membrane</keyword>
<dbReference type="OrthoDB" id="9801753at2"/>
<dbReference type="PANTHER" id="PTHR33383">
    <property type="entry name" value="MEMBRANE PROTEIN INSERTION EFFICIENCY FACTOR-RELATED"/>
    <property type="match status" value="1"/>
</dbReference>
<comment type="similarity">
    <text evidence="1">Belongs to the UPF0161 family.</text>
</comment>